<dbReference type="Proteomes" id="UP000282597">
    <property type="component" value="Chromosome"/>
</dbReference>
<dbReference type="PANTHER" id="PTHR30486:SF6">
    <property type="entry name" value="TYPE IV PILUS RETRACTATION ATPASE PILT"/>
    <property type="match status" value="1"/>
</dbReference>
<dbReference type="GO" id="GO:0043684">
    <property type="term" value="C:type IV secretion system complex"/>
    <property type="evidence" value="ECO:0007669"/>
    <property type="project" value="UniProtKB-UniRule"/>
</dbReference>
<dbReference type="GO" id="GO:0005886">
    <property type="term" value="C:plasma membrane"/>
    <property type="evidence" value="ECO:0007669"/>
    <property type="project" value="UniProtKB-SubCell"/>
</dbReference>
<reference evidence="4 5" key="1">
    <citation type="journal article" date="2018" name="Microbes Environ.">
        <title>Comparative Genomic Insights into Endofungal Lifestyles of Two Bacterial Endosymbionts, Mycoavidus cysteinexigens and Burkholderia rhizoxinica.</title>
        <authorList>
            <person name="Sharmin D."/>
            <person name="Guo Y."/>
            <person name="Nishizawa T."/>
            <person name="Ohshima S."/>
            <person name="Sato Y."/>
            <person name="Takashima Y."/>
            <person name="Narisawa K."/>
            <person name="Ohta H."/>
        </authorList>
    </citation>
    <scope>NUCLEOTIDE SEQUENCE [LARGE SCALE GENOMIC DNA]</scope>
    <source>
        <strain evidence="4 5">B1-EB</strain>
    </source>
</reference>
<dbReference type="EMBL" id="AP018150">
    <property type="protein sequence ID" value="BBE10249.1"/>
    <property type="molecule type" value="Genomic_DNA"/>
</dbReference>
<keyword evidence="2" id="KW-0997">Cell inner membrane</keyword>
<name>A0A2Z6EXR5_9BURK</name>
<dbReference type="Gene3D" id="3.30.450.90">
    <property type="match status" value="1"/>
</dbReference>
<dbReference type="SMR" id="A0A2Z6EXR5"/>
<dbReference type="GO" id="GO:0044097">
    <property type="term" value="P:secretion by the type IV secretion system"/>
    <property type="evidence" value="ECO:0007669"/>
    <property type="project" value="InterPro"/>
</dbReference>
<dbReference type="Gene3D" id="3.40.50.300">
    <property type="entry name" value="P-loop containing nucleotide triphosphate hydrolases"/>
    <property type="match status" value="1"/>
</dbReference>
<accession>A0A2Z6EXR5</accession>
<gene>
    <name evidence="4" type="ORF">MCB1EB_2088</name>
</gene>
<evidence type="ECO:0000256" key="1">
    <source>
        <dbReference type="ARBA" id="ARBA00006611"/>
    </source>
</evidence>
<keyword evidence="2" id="KW-0547">Nucleotide-binding</keyword>
<protein>
    <recommendedName>
        <fullName evidence="2">Type IV secretion system protein</fullName>
    </recommendedName>
</protein>
<dbReference type="NCBIfam" id="TIGR02788">
    <property type="entry name" value="VirB11"/>
    <property type="match status" value="1"/>
</dbReference>
<keyword evidence="2" id="KW-1003">Cell membrane</keyword>
<evidence type="ECO:0000313" key="5">
    <source>
        <dbReference type="Proteomes" id="UP000282597"/>
    </source>
</evidence>
<dbReference type="PANTHER" id="PTHR30486">
    <property type="entry name" value="TWITCHING MOTILITY PROTEIN PILT"/>
    <property type="match status" value="1"/>
</dbReference>
<organism evidence="4 5">
    <name type="scientific">Mycoavidus cysteinexigens</name>
    <dbReference type="NCBI Taxonomy" id="1553431"/>
    <lineage>
        <taxon>Bacteria</taxon>
        <taxon>Pseudomonadati</taxon>
        <taxon>Pseudomonadota</taxon>
        <taxon>Betaproteobacteria</taxon>
        <taxon>Burkholderiales</taxon>
        <taxon>Burkholderiaceae</taxon>
        <taxon>Mycoavidus</taxon>
    </lineage>
</organism>
<dbReference type="InterPro" id="IPR027417">
    <property type="entry name" value="P-loop_NTPase"/>
</dbReference>
<feature type="domain" description="Bacterial type II secretion system protein E" evidence="3">
    <location>
        <begin position="192"/>
        <end position="328"/>
    </location>
</feature>
<dbReference type="KEGG" id="mcys:MCB1EB_2088"/>
<sequence>MDSSTMSHEAISAPVAARQMPDLTTMPQPAAKDSALLQLLRPFKRFLDDPTISELAMNRALEVLTRTRIGWLTYPMPELTASYMQALITAIVVYNGLPMKSLMYAILPGGQRVTIGLPPAVINHSLMFLIRKQTPTVKSLIELEAEGTFDRVIDVSFHQPSSETCTEQLTTPDFNRLEPFEVELLELKRNGTIRKFLEASVQYQRNIIIAGKTSAGKTTFARSLIEQVPTSERIATIEDVHELFLPHHPNVIALLYGQGTGRVSADECIAACMRATPDRIFLAELRGDEAWEYLMSLNTGHPGSITTTHANGALQTFERIATLIKKSSAGQHIGMEMIKQVLYTTIDIVLFVKDRQLTEIFYDPIFAKAKRV</sequence>
<keyword evidence="2" id="KW-0067">ATP-binding</keyword>
<comment type="subcellular location">
    <subcellularLocation>
        <location evidence="2">Cell inner membrane</location>
        <topology evidence="2">Peripheral membrane protein</topology>
        <orientation evidence="2">Cytoplasmic side</orientation>
    </subcellularLocation>
</comment>
<proteinExistence type="inferred from homology"/>
<dbReference type="InterPro" id="IPR014155">
    <property type="entry name" value="VirB11"/>
</dbReference>
<keyword evidence="2" id="KW-0472">Membrane</keyword>
<comment type="function">
    <text evidence="2">Part of the Type IV secretion system.</text>
</comment>
<evidence type="ECO:0000313" key="4">
    <source>
        <dbReference type="EMBL" id="BBE10249.1"/>
    </source>
</evidence>
<evidence type="ECO:0000259" key="3">
    <source>
        <dbReference type="Pfam" id="PF00437"/>
    </source>
</evidence>
<keyword evidence="5" id="KW-1185">Reference proteome</keyword>
<dbReference type="InterPro" id="IPR050921">
    <property type="entry name" value="T4SS_GSP_E_ATPase"/>
</dbReference>
<dbReference type="GO" id="GO:0016887">
    <property type="term" value="F:ATP hydrolysis activity"/>
    <property type="evidence" value="ECO:0007669"/>
    <property type="project" value="InterPro"/>
</dbReference>
<evidence type="ECO:0000256" key="2">
    <source>
        <dbReference type="RuleBase" id="RU366071"/>
    </source>
</evidence>
<dbReference type="CDD" id="cd01130">
    <property type="entry name" value="VirB11-like_ATPase"/>
    <property type="match status" value="1"/>
</dbReference>
<comment type="similarity">
    <text evidence="1 2">Belongs to the GSP E family.</text>
</comment>
<dbReference type="SUPFAM" id="SSF52540">
    <property type="entry name" value="P-loop containing nucleoside triphosphate hydrolases"/>
    <property type="match status" value="1"/>
</dbReference>
<dbReference type="Pfam" id="PF00437">
    <property type="entry name" value="T2SSE"/>
    <property type="match status" value="1"/>
</dbReference>
<dbReference type="InterPro" id="IPR001482">
    <property type="entry name" value="T2SS/T4SS_dom"/>
</dbReference>
<dbReference type="AlphaFoldDB" id="A0A2Z6EXR5"/>
<dbReference type="RefSeq" id="WP_269471766.1">
    <property type="nucleotide sequence ID" value="NZ_AP018150.1"/>
</dbReference>
<dbReference type="GO" id="GO:0005524">
    <property type="term" value="F:ATP binding"/>
    <property type="evidence" value="ECO:0007669"/>
    <property type="project" value="UniProtKB-UniRule"/>
</dbReference>